<evidence type="ECO:0000313" key="1">
    <source>
        <dbReference type="EMBL" id="RPD52543.1"/>
    </source>
</evidence>
<sequence>EWDGWPDGSFERTYTNAELKATDNLAVNWVCEVAGPKSGSDEAEDWRNGRKSERRCRGVLKCTSEGCGMVARPQTRMAQILKQLEKPCLCGGSLIRIECRTVQKLYRFKHGIHYIHEGPAQLLVGIPTLQGPGRSAREISSILVNKDRITYEAKKVRRGAQSSNAPDQLNISEFAQFCEVHPGLIVHSVIGVITVISMQQPLMLSELVKETRMDSEPVNGIVSDAAHGYWVKRSDLLIISSGYSLSLRCWIPGIMSYSNGATSEHYRHHFLALFHSIARERMRRGFDTSKDEEFGNVVDFSEAERNGFIDAFIEFRQNEGTTRSVDDLRSSAQGLLRGCRQHFNSGVTRLSRIGGVIPP</sequence>
<accession>A0A5C2RLV7</accession>
<dbReference type="AlphaFoldDB" id="A0A5C2RLV7"/>
<dbReference type="Proteomes" id="UP000313359">
    <property type="component" value="Unassembled WGS sequence"/>
</dbReference>
<keyword evidence="2" id="KW-1185">Reference proteome</keyword>
<dbReference type="EMBL" id="ML122354">
    <property type="protein sequence ID" value="RPD52543.1"/>
    <property type="molecule type" value="Genomic_DNA"/>
</dbReference>
<gene>
    <name evidence="1" type="ORF">L227DRAFT_466830</name>
</gene>
<organism evidence="1 2">
    <name type="scientific">Lentinus tigrinus ALCF2SS1-6</name>
    <dbReference type="NCBI Taxonomy" id="1328759"/>
    <lineage>
        <taxon>Eukaryota</taxon>
        <taxon>Fungi</taxon>
        <taxon>Dikarya</taxon>
        <taxon>Basidiomycota</taxon>
        <taxon>Agaricomycotina</taxon>
        <taxon>Agaricomycetes</taxon>
        <taxon>Polyporales</taxon>
        <taxon>Polyporaceae</taxon>
        <taxon>Lentinus</taxon>
    </lineage>
</organism>
<dbReference type="OrthoDB" id="2800239at2759"/>
<name>A0A5C2RLV7_9APHY</name>
<reference evidence="1" key="1">
    <citation type="journal article" date="2018" name="Genome Biol. Evol.">
        <title>Genomics and development of Lentinus tigrinus, a white-rot wood-decaying mushroom with dimorphic fruiting bodies.</title>
        <authorList>
            <person name="Wu B."/>
            <person name="Xu Z."/>
            <person name="Knudson A."/>
            <person name="Carlson A."/>
            <person name="Chen N."/>
            <person name="Kovaka S."/>
            <person name="LaButti K."/>
            <person name="Lipzen A."/>
            <person name="Pennachio C."/>
            <person name="Riley R."/>
            <person name="Schakwitz W."/>
            <person name="Umezawa K."/>
            <person name="Ohm R.A."/>
            <person name="Grigoriev I.V."/>
            <person name="Nagy L.G."/>
            <person name="Gibbons J."/>
            <person name="Hibbett D."/>
        </authorList>
    </citation>
    <scope>NUCLEOTIDE SEQUENCE [LARGE SCALE GENOMIC DNA]</scope>
    <source>
        <strain evidence="1">ALCF2SS1-6</strain>
    </source>
</reference>
<protein>
    <submittedName>
        <fullName evidence="1">Uncharacterized protein</fullName>
    </submittedName>
</protein>
<proteinExistence type="predicted"/>
<feature type="non-terminal residue" evidence="1">
    <location>
        <position position="359"/>
    </location>
</feature>
<evidence type="ECO:0000313" key="2">
    <source>
        <dbReference type="Proteomes" id="UP000313359"/>
    </source>
</evidence>
<feature type="non-terminal residue" evidence="1">
    <location>
        <position position="1"/>
    </location>
</feature>
<dbReference type="STRING" id="1328759.A0A5C2RLV7"/>